<evidence type="ECO:0000256" key="2">
    <source>
        <dbReference type="ARBA" id="ARBA00004651"/>
    </source>
</evidence>
<evidence type="ECO:0000256" key="9">
    <source>
        <dbReference type="ARBA" id="ARBA00023180"/>
    </source>
</evidence>
<keyword evidence="9" id="KW-0325">Glycoprotein</keyword>
<keyword evidence="7 10" id="KW-1133">Transmembrane helix</keyword>
<evidence type="ECO:0000256" key="11">
    <source>
        <dbReference type="SAM" id="MobiDB-lite"/>
    </source>
</evidence>
<keyword evidence="13" id="KW-1185">Reference proteome</keyword>
<dbReference type="EMBL" id="CVMT01000012">
    <property type="protein sequence ID" value="CRG92234.1"/>
    <property type="molecule type" value="Genomic_DNA"/>
</dbReference>
<keyword evidence="6 10" id="KW-0184">Conjugation</keyword>
<feature type="transmembrane region" description="Helical" evidence="10">
    <location>
        <begin position="328"/>
        <end position="347"/>
    </location>
</feature>
<evidence type="ECO:0000256" key="7">
    <source>
        <dbReference type="ARBA" id="ARBA00022989"/>
    </source>
</evidence>
<feature type="transmembrane region" description="Helical" evidence="10">
    <location>
        <begin position="403"/>
        <end position="433"/>
    </location>
</feature>
<evidence type="ECO:0000256" key="6">
    <source>
        <dbReference type="ARBA" id="ARBA00022971"/>
    </source>
</evidence>
<feature type="compositionally biased region" description="Polar residues" evidence="11">
    <location>
        <begin position="732"/>
        <end position="744"/>
    </location>
</feature>
<evidence type="ECO:0000313" key="13">
    <source>
        <dbReference type="Proteomes" id="UP000054383"/>
    </source>
</evidence>
<dbReference type="GO" id="GO:0005886">
    <property type="term" value="C:plasma membrane"/>
    <property type="evidence" value="ECO:0007669"/>
    <property type="project" value="UniProtKB-SubCell"/>
</dbReference>
<dbReference type="GO" id="GO:0043332">
    <property type="term" value="C:mating projection tip"/>
    <property type="evidence" value="ECO:0007669"/>
    <property type="project" value="UniProtKB-UniRule"/>
</dbReference>
<evidence type="ECO:0000256" key="8">
    <source>
        <dbReference type="ARBA" id="ARBA00023136"/>
    </source>
</evidence>
<sequence length="754" mass="82061">MRFFGRTIFPMLPPYGAHEGPNAAPPYADPDKPTPYLGIKSRLSQVWINRWTILILLVLVRVLMAITSLEGNMGNAQSQALSACNSVQSMGSAMASLPHYMSQGVNELTAQGITKTVHGLVDVLELMITGVEGLVLFYINFLVQTYLCLFTLVARGAAEMALSIASDVTNWLNKELPSIENGISDVVSDVQGGLSKLNNSINDIKKDCDNFITKGLCDDIPTIPSIDLTDQMNDLKNLRIPSSINDDISKANSTIPTFDEVKNATTTAIKFPFEKLKGEVTKHLGNYSFDSSTFPVPDKQALSFCGKDDGIDKFFDGLAETLVEARKIFIAVLTIIAVLVCVPMAFVEIYRWRTTKLRASMVGTAHDSLDVVYLVSRPHTSSLGMKAATFFSNSRHQVLVRWVFAYAFSVPALVLLSLGIAGLFGCLCQYILLKSVEKEVPELTAQVSQFADKVVDALDNASVHWAQEANSVLNSTNNDINKNVFGWVNESTSALNNTLNIFLDDSNEVINKTFGNTVLYDAVKGIFDCVVELKVESVQKALTWASDNAHISLPTLPNNTFSVGASGSINSGDSFLSDPGSTTSNQITEVVTEVTNKLQKSIETEAKISGALVLLWVLILLMGITRALFLSCTRQRVRGDGGGQRAVGQGGFETVDPPIVMTGGGVAGSRGATAASTIPASYEIEHDKTATSHVLPTERERDDPFQQAEYEYQDQKMGFAGERDYSAAVHPTDSSNMHARQSSYVEYGGDEKRR</sequence>
<keyword evidence="5 10" id="KW-0812">Transmembrane</keyword>
<dbReference type="OrthoDB" id="5356111at2759"/>
<dbReference type="Proteomes" id="UP000054383">
    <property type="component" value="Unassembled WGS sequence"/>
</dbReference>
<reference evidence="12 13" key="1">
    <citation type="submission" date="2015-04" db="EMBL/GenBank/DDBJ databases">
        <authorList>
            <person name="Syromyatnikov M.Y."/>
            <person name="Popov V.N."/>
        </authorList>
    </citation>
    <scope>NUCLEOTIDE SEQUENCE [LARGE SCALE GENOMIC DNA]</scope>
    <source>
        <strain evidence="12">WF-38-12</strain>
    </source>
</reference>
<dbReference type="InterPro" id="IPR026777">
    <property type="entry name" value="PRM1"/>
</dbReference>
<feature type="transmembrane region" description="Helical" evidence="10">
    <location>
        <begin position="608"/>
        <end position="629"/>
    </location>
</feature>
<evidence type="ECO:0000256" key="5">
    <source>
        <dbReference type="ARBA" id="ARBA00022692"/>
    </source>
</evidence>
<evidence type="ECO:0000256" key="1">
    <source>
        <dbReference type="ARBA" id="ARBA00002512"/>
    </source>
</evidence>
<dbReference type="GO" id="GO:0032220">
    <property type="term" value="P:plasma membrane fusion involved in cytogamy"/>
    <property type="evidence" value="ECO:0007669"/>
    <property type="project" value="TreeGrafter"/>
</dbReference>
<feature type="region of interest" description="Disordered" evidence="11">
    <location>
        <begin position="728"/>
        <end position="754"/>
    </location>
</feature>
<dbReference type="PANTHER" id="PTHR31030">
    <property type="entry name" value="PLASMA MEMBRANE FUSION PROTEIN PRM1"/>
    <property type="match status" value="1"/>
</dbReference>
<name>A0A0U1M9A6_TALIS</name>
<dbReference type="AlphaFoldDB" id="A0A0U1M9A6"/>
<proteinExistence type="inferred from homology"/>
<comment type="caution">
    <text evidence="10">Lacks conserved residue(s) required for the propagation of feature annotation.</text>
</comment>
<protein>
    <recommendedName>
        <fullName evidence="10">Plasma membrane fusion protein PRM1</fullName>
    </recommendedName>
</protein>
<evidence type="ECO:0000313" key="12">
    <source>
        <dbReference type="EMBL" id="CRG92234.1"/>
    </source>
</evidence>
<accession>A0A0U1M9A6</accession>
<evidence type="ECO:0000256" key="3">
    <source>
        <dbReference type="ARBA" id="ARBA00010780"/>
    </source>
</evidence>
<dbReference type="PANTHER" id="PTHR31030:SF1">
    <property type="entry name" value="PLASMA MEMBRANE FUSION PROTEIN PRM1"/>
    <property type="match status" value="1"/>
</dbReference>
<organism evidence="12 13">
    <name type="scientific">Talaromyces islandicus</name>
    <name type="common">Penicillium islandicum</name>
    <dbReference type="NCBI Taxonomy" id="28573"/>
    <lineage>
        <taxon>Eukaryota</taxon>
        <taxon>Fungi</taxon>
        <taxon>Dikarya</taxon>
        <taxon>Ascomycota</taxon>
        <taxon>Pezizomycotina</taxon>
        <taxon>Eurotiomycetes</taxon>
        <taxon>Eurotiomycetidae</taxon>
        <taxon>Eurotiales</taxon>
        <taxon>Trichocomaceae</taxon>
        <taxon>Talaromyces</taxon>
        <taxon>Talaromyces sect. Islandici</taxon>
    </lineage>
</organism>
<comment type="function">
    <text evidence="1 10">Involved in cell fusion during mating by stabilizing the plasma membrane fusion event.</text>
</comment>
<comment type="subcellular location">
    <subcellularLocation>
        <location evidence="2 10">Cell membrane</location>
        <topology evidence="2 10">Multi-pass membrane protein</topology>
    </subcellularLocation>
</comment>
<keyword evidence="8 10" id="KW-0472">Membrane</keyword>
<dbReference type="STRING" id="28573.A0A0U1M9A6"/>
<comment type="similarity">
    <text evidence="3 10">Belongs to the PRM1 family.</text>
</comment>
<keyword evidence="4 10" id="KW-1003">Cell membrane</keyword>
<gene>
    <name evidence="12" type="ORF">PISL3812_09291</name>
</gene>
<evidence type="ECO:0000256" key="4">
    <source>
        <dbReference type="ARBA" id="ARBA00022475"/>
    </source>
</evidence>
<dbReference type="OMA" id="NVFGWVN"/>
<evidence type="ECO:0000256" key="10">
    <source>
        <dbReference type="RuleBase" id="RU366035"/>
    </source>
</evidence>